<organism evidence="2 3">
    <name type="scientific">Mycolicibacterium duvalii</name>
    <dbReference type="NCBI Taxonomy" id="39688"/>
    <lineage>
        <taxon>Bacteria</taxon>
        <taxon>Bacillati</taxon>
        <taxon>Actinomycetota</taxon>
        <taxon>Actinomycetes</taxon>
        <taxon>Mycobacteriales</taxon>
        <taxon>Mycobacteriaceae</taxon>
        <taxon>Mycolicibacterium</taxon>
    </lineage>
</organism>
<reference evidence="2 3" key="1">
    <citation type="journal article" date="2019" name="Emerg. Microbes Infect.">
        <title>Comprehensive subspecies identification of 175 nontuberculous mycobacteria species based on 7547 genomic profiles.</title>
        <authorList>
            <person name="Matsumoto Y."/>
            <person name="Kinjo T."/>
            <person name="Motooka D."/>
            <person name="Nabeya D."/>
            <person name="Jung N."/>
            <person name="Uechi K."/>
            <person name="Horii T."/>
            <person name="Iida T."/>
            <person name="Fujita J."/>
            <person name="Nakamura S."/>
        </authorList>
    </citation>
    <scope>NUCLEOTIDE SEQUENCE [LARGE SCALE GENOMIC DNA]</scope>
    <source>
        <strain evidence="2 3">JCM 6396</strain>
    </source>
</reference>
<dbReference type="EMBL" id="AP022563">
    <property type="protein sequence ID" value="BBX15267.1"/>
    <property type="molecule type" value="Genomic_DNA"/>
</dbReference>
<accession>A0A7I7JTU3</accession>
<feature type="compositionally biased region" description="Low complexity" evidence="1">
    <location>
        <begin position="24"/>
        <end position="39"/>
    </location>
</feature>
<proteinExistence type="predicted"/>
<sequence>MPPKCVYTAMVDVPAREATLRALTAPTPSRSSSSTPAATKESRGVLTLAMLP</sequence>
<protein>
    <submittedName>
        <fullName evidence="2">Uncharacterized protein</fullName>
    </submittedName>
</protein>
<evidence type="ECO:0000256" key="1">
    <source>
        <dbReference type="SAM" id="MobiDB-lite"/>
    </source>
</evidence>
<dbReference type="KEGG" id="mdu:MDUV_01270"/>
<evidence type="ECO:0000313" key="3">
    <source>
        <dbReference type="Proteomes" id="UP000467006"/>
    </source>
</evidence>
<name>A0A7I7JTU3_9MYCO</name>
<dbReference type="AlphaFoldDB" id="A0A7I7JTU3"/>
<gene>
    <name evidence="2" type="ORF">MDUV_01270</name>
</gene>
<feature type="region of interest" description="Disordered" evidence="1">
    <location>
        <begin position="23"/>
        <end position="52"/>
    </location>
</feature>
<evidence type="ECO:0000313" key="2">
    <source>
        <dbReference type="EMBL" id="BBX15267.1"/>
    </source>
</evidence>
<dbReference type="Proteomes" id="UP000467006">
    <property type="component" value="Chromosome"/>
</dbReference>
<keyword evidence="3" id="KW-1185">Reference proteome</keyword>